<evidence type="ECO:0008006" key="9">
    <source>
        <dbReference type="Google" id="ProtNLM"/>
    </source>
</evidence>
<evidence type="ECO:0000313" key="7">
    <source>
        <dbReference type="EMBL" id="KAL3742482.1"/>
    </source>
</evidence>
<keyword evidence="8" id="KW-1185">Reference proteome</keyword>
<dbReference type="PROSITE" id="PS00455">
    <property type="entry name" value="AMP_BINDING"/>
    <property type="match status" value="1"/>
</dbReference>
<evidence type="ECO:0000259" key="3">
    <source>
        <dbReference type="Pfam" id="PF00501"/>
    </source>
</evidence>
<dbReference type="InterPro" id="IPR002372">
    <property type="entry name" value="PQQ_rpt_dom"/>
</dbReference>
<dbReference type="SUPFAM" id="SSF56801">
    <property type="entry name" value="Acetyl-CoA synthetase-like"/>
    <property type="match status" value="1"/>
</dbReference>
<dbReference type="Gene3D" id="3.40.50.12780">
    <property type="entry name" value="N-terminal domain of ligase-like"/>
    <property type="match status" value="1"/>
</dbReference>
<dbReference type="InterPro" id="IPR018391">
    <property type="entry name" value="PQQ_b-propeller_rpt"/>
</dbReference>
<dbReference type="AlphaFoldDB" id="A0ABD3KSX1"/>
<evidence type="ECO:0000259" key="4">
    <source>
        <dbReference type="Pfam" id="PF00550"/>
    </source>
</evidence>
<evidence type="ECO:0000256" key="1">
    <source>
        <dbReference type="ARBA" id="ARBA00022450"/>
    </source>
</evidence>
<keyword evidence="1" id="KW-0596">Phosphopantetheine</keyword>
<reference evidence="7 8" key="1">
    <citation type="submission" date="2024-11" db="EMBL/GenBank/DDBJ databases">
        <title>Chromosome-level genome assembly of Eucalyptus globulus Labill. provides insights into its genome evolution.</title>
        <authorList>
            <person name="Li X."/>
        </authorList>
    </citation>
    <scope>NUCLEOTIDE SEQUENCE [LARGE SCALE GENOMIC DNA]</scope>
    <source>
        <strain evidence="7">CL2024</strain>
        <tissue evidence="7">Fresh tender leaves</tissue>
    </source>
</reference>
<dbReference type="Pfam" id="PF00550">
    <property type="entry name" value="PP-binding"/>
    <property type="match status" value="1"/>
</dbReference>
<dbReference type="InterPro" id="IPR006162">
    <property type="entry name" value="Ppantetheine_attach_site"/>
</dbReference>
<dbReference type="Pfam" id="PF13193">
    <property type="entry name" value="AMP-binding_C"/>
    <property type="match status" value="1"/>
</dbReference>
<name>A0ABD3KSX1_EUCGL</name>
<dbReference type="Gene3D" id="1.10.1200.10">
    <property type="entry name" value="ACP-like"/>
    <property type="match status" value="1"/>
</dbReference>
<dbReference type="InterPro" id="IPR052091">
    <property type="entry name" value="Beta-ala_Activ/Resist"/>
</dbReference>
<dbReference type="InterPro" id="IPR009081">
    <property type="entry name" value="PP-bd_ACP"/>
</dbReference>
<dbReference type="InterPro" id="IPR036736">
    <property type="entry name" value="ACP-like_sf"/>
</dbReference>
<feature type="domain" description="Carrier" evidence="4">
    <location>
        <begin position="642"/>
        <end position="679"/>
    </location>
</feature>
<sequence>MSVAQQQQQQQPRPCCLSHALSVAASKAPSKIAVVHASGGAVVSGELRRRIAADPVSSAAVDRFCDERARSLSPPLYPGDRCFTYSDVSLAVDCLSSRLCNILNGGDDPDLIKPSGKSYHSGDEAAYTFKPGTAQLMESGDAYVPKVIAIYTPPSVEYIVSVLSVLRCGEAFLSIDPMWPKERMLSIVSRSNVELIIASKSSFGKSHGRQTDWIVESGSCPVVLFSMEENTTKISRYENILCPCAREKRRLFCYLMYTSGSTGKPKGVCGTEEGLLNRFSWMQRLYPLHGKELLLFKTSISFVDHLQEFLVSILCACTLVVPPLDKLKHDALVVANFLEAYHISRLTAVPSLMKAIVPAMLSRQNTRVPHSLELLVLSGEEFSVSLWKELARLLPKTTILNLYGSTEVAGDCTYFDCKRLPMMLEAEKLSNVPIGLPISNCEVVLVGEDDELNHGEIYVGGVCILSGYMSEPSADSLDYVELPHNSSHYRSDEEHQRQLFIRTGDFARQLASGDYVFLGRKDHIVKINGQRIALGEIESMLRQHESVLDAAVVCRIGPEELGQLEAFLLLNEKKRPSEVSRSIRHWMVEKLPYAMVPHHFIFLESFPRTSSGKVDYEFLSASVLMHSKDNIDTDGSSNVLEVIKKAFCDALMIEEVSDDDNFFSLGGNSIAAAHVSHNLGISMKSLYDFPTPSKLQIVLLEKQGLGSMDINVSDALGMNSEASERKSSHVDKVNSFQLDGLGRERRSTRTISRDSKNDELTSKRLKFSSEVYLTSEGLWKSVSLLGPCSLSRCNRVMYEDKNSVKDVDQQSLQLDFSRDLKGMMHELWKVPMESCVDASPLLVVHDQEICVFIGSHSQRFVCVDAKSGHVLWEIKLDGRIECSAAVTSDFSQVVVGCYDGKIYFIDFSNGKICWTFQTGGEVKSQPVADWRRQLIWCGSHDHNLYALDYKNHQCLFNISCGGSIFGSPVIDEVRDTLYVGSTSGRVTALCIKAVPFYVLWLCEFEAPVFGSLCVCSPSALVICCLVDGSVVALDTTGSIIWKRRTGGPIFAGASITSVLPTQVLICSRSGSILSLEPENGEIYWEYDAGYPITASAYLDEHLRLSADRLVCICTCLGSVLVLRIEEDVARERNQQKEDRCMVQEFARLELEGDVFSSPVMIGGVIFVGCRDDNLHCIAVGSQSSVIE</sequence>
<comment type="caution">
    <text evidence="7">The sequence shown here is derived from an EMBL/GenBank/DDBJ whole genome shotgun (WGS) entry which is preliminary data.</text>
</comment>
<dbReference type="InterPro" id="IPR020845">
    <property type="entry name" value="AMP-binding_CS"/>
</dbReference>
<dbReference type="InterPro" id="IPR011047">
    <property type="entry name" value="Quinoprotein_ADH-like_sf"/>
</dbReference>
<dbReference type="EMBL" id="JBJKBG010000004">
    <property type="protein sequence ID" value="KAL3742482.1"/>
    <property type="molecule type" value="Genomic_DNA"/>
</dbReference>
<feature type="domain" description="Pyrrolo-quinoline quinone repeat" evidence="6">
    <location>
        <begin position="832"/>
        <end position="1178"/>
    </location>
</feature>
<dbReference type="PROSITE" id="PS00012">
    <property type="entry name" value="PHOSPHOPANTETHEINE"/>
    <property type="match status" value="1"/>
</dbReference>
<dbReference type="Pfam" id="PF00501">
    <property type="entry name" value="AMP-binding"/>
    <property type="match status" value="1"/>
</dbReference>
<dbReference type="SUPFAM" id="SSF50998">
    <property type="entry name" value="Quinoprotein alcohol dehydrogenase-like"/>
    <property type="match status" value="1"/>
</dbReference>
<proteinExistence type="predicted"/>
<dbReference type="SUPFAM" id="SSF47336">
    <property type="entry name" value="ACP-like"/>
    <property type="match status" value="1"/>
</dbReference>
<dbReference type="PANTHER" id="PTHR44394">
    <property type="entry name" value="BETA-ALANINE-ACTIVATING ENZYME"/>
    <property type="match status" value="1"/>
</dbReference>
<dbReference type="InterPro" id="IPR045851">
    <property type="entry name" value="AMP-bd_C_sf"/>
</dbReference>
<dbReference type="SMART" id="SM00564">
    <property type="entry name" value="PQQ"/>
    <property type="match status" value="4"/>
</dbReference>
<protein>
    <recommendedName>
        <fullName evidence="9">Acyl-activating enzyme 19</fullName>
    </recommendedName>
</protein>
<dbReference type="Gene3D" id="3.30.300.30">
    <property type="match status" value="1"/>
</dbReference>
<organism evidence="7 8">
    <name type="scientific">Eucalyptus globulus</name>
    <name type="common">Tasmanian blue gum</name>
    <dbReference type="NCBI Taxonomy" id="34317"/>
    <lineage>
        <taxon>Eukaryota</taxon>
        <taxon>Viridiplantae</taxon>
        <taxon>Streptophyta</taxon>
        <taxon>Embryophyta</taxon>
        <taxon>Tracheophyta</taxon>
        <taxon>Spermatophyta</taxon>
        <taxon>Magnoliopsida</taxon>
        <taxon>eudicotyledons</taxon>
        <taxon>Gunneridae</taxon>
        <taxon>Pentapetalae</taxon>
        <taxon>rosids</taxon>
        <taxon>malvids</taxon>
        <taxon>Myrtales</taxon>
        <taxon>Myrtaceae</taxon>
        <taxon>Myrtoideae</taxon>
        <taxon>Eucalypteae</taxon>
        <taxon>Eucalyptus</taxon>
    </lineage>
</organism>
<feature type="domain" description="AMP-binding enzyme C-terminal" evidence="5">
    <location>
        <begin position="536"/>
        <end position="613"/>
    </location>
</feature>
<dbReference type="CDD" id="cd05930">
    <property type="entry name" value="A_NRPS"/>
    <property type="match status" value="1"/>
</dbReference>
<evidence type="ECO:0000313" key="8">
    <source>
        <dbReference type="Proteomes" id="UP001634007"/>
    </source>
</evidence>
<dbReference type="InterPro" id="IPR015943">
    <property type="entry name" value="WD40/YVTN_repeat-like_dom_sf"/>
</dbReference>
<gene>
    <name evidence="7" type="ORF">ACJRO7_017887</name>
</gene>
<dbReference type="InterPro" id="IPR042099">
    <property type="entry name" value="ANL_N_sf"/>
</dbReference>
<feature type="domain" description="AMP-dependent synthetase/ligase" evidence="3">
    <location>
        <begin position="146"/>
        <end position="468"/>
    </location>
</feature>
<accession>A0ABD3KSX1</accession>
<evidence type="ECO:0000259" key="6">
    <source>
        <dbReference type="Pfam" id="PF13570"/>
    </source>
</evidence>
<evidence type="ECO:0000259" key="5">
    <source>
        <dbReference type="Pfam" id="PF13193"/>
    </source>
</evidence>
<dbReference type="Gene3D" id="2.130.10.10">
    <property type="entry name" value="YVTN repeat-like/Quinoprotein amine dehydrogenase"/>
    <property type="match status" value="2"/>
</dbReference>
<dbReference type="Pfam" id="PF13570">
    <property type="entry name" value="Beta-prop_ACSF4"/>
    <property type="match status" value="1"/>
</dbReference>
<dbReference type="PANTHER" id="PTHR44394:SF1">
    <property type="entry name" value="BETA-ALANINE-ACTIVATING ENZYME"/>
    <property type="match status" value="1"/>
</dbReference>
<dbReference type="Proteomes" id="UP001634007">
    <property type="component" value="Unassembled WGS sequence"/>
</dbReference>
<keyword evidence="2" id="KW-0597">Phosphoprotein</keyword>
<dbReference type="InterPro" id="IPR000873">
    <property type="entry name" value="AMP-dep_synth/lig_dom"/>
</dbReference>
<dbReference type="InterPro" id="IPR025110">
    <property type="entry name" value="AMP-bd_C"/>
</dbReference>
<evidence type="ECO:0000256" key="2">
    <source>
        <dbReference type="ARBA" id="ARBA00022553"/>
    </source>
</evidence>